<accession>A0A151K3D6</accession>
<keyword evidence="3" id="KW-1185">Reference proteome</keyword>
<dbReference type="AlphaFoldDB" id="A0A151K3D6"/>
<protein>
    <submittedName>
        <fullName evidence="2">Uncharacterized protein</fullName>
    </submittedName>
</protein>
<evidence type="ECO:0000313" key="3">
    <source>
        <dbReference type="Proteomes" id="UP000078492"/>
    </source>
</evidence>
<organism evidence="2 3">
    <name type="scientific">Trachymyrmex cornetzi</name>
    <dbReference type="NCBI Taxonomy" id="471704"/>
    <lineage>
        <taxon>Eukaryota</taxon>
        <taxon>Metazoa</taxon>
        <taxon>Ecdysozoa</taxon>
        <taxon>Arthropoda</taxon>
        <taxon>Hexapoda</taxon>
        <taxon>Insecta</taxon>
        <taxon>Pterygota</taxon>
        <taxon>Neoptera</taxon>
        <taxon>Endopterygota</taxon>
        <taxon>Hymenoptera</taxon>
        <taxon>Apocrita</taxon>
        <taxon>Aculeata</taxon>
        <taxon>Formicoidea</taxon>
        <taxon>Formicidae</taxon>
        <taxon>Myrmicinae</taxon>
        <taxon>Trachymyrmex</taxon>
    </lineage>
</organism>
<dbReference type="Proteomes" id="UP000078492">
    <property type="component" value="Unassembled WGS sequence"/>
</dbReference>
<sequence>WKGKGIKEVGKFKYLGYTLQRNGGGAGRACEGKGGESGGNVGIGVEDWEEEIWKGLKEKDLGRTPGYMVREEIQREKLRASAGKRVWAFEERLRGGGSSLLAQLCWEEMQEKREW</sequence>
<gene>
    <name evidence="2" type="ORF">ALC57_09751</name>
</gene>
<feature type="region of interest" description="Disordered" evidence="1">
    <location>
        <begin position="23"/>
        <end position="42"/>
    </location>
</feature>
<name>A0A151K3D6_9HYME</name>
<feature type="non-terminal residue" evidence="2">
    <location>
        <position position="1"/>
    </location>
</feature>
<reference evidence="2 3" key="1">
    <citation type="submission" date="2015-09" db="EMBL/GenBank/DDBJ databases">
        <title>Trachymyrmex cornetzi WGS genome.</title>
        <authorList>
            <person name="Nygaard S."/>
            <person name="Hu H."/>
            <person name="Boomsma J."/>
            <person name="Zhang G."/>
        </authorList>
    </citation>
    <scope>NUCLEOTIDE SEQUENCE [LARGE SCALE GENOMIC DNA]</scope>
    <source>
        <strain evidence="2">Tcor2-1</strain>
        <tissue evidence="2">Whole body</tissue>
    </source>
</reference>
<comment type="caution">
    <text evidence="2">The sequence shown here is derived from an EMBL/GenBank/DDBJ whole genome shotgun (WGS) entry which is preliminary data.</text>
</comment>
<dbReference type="EMBL" id="LKEY01038099">
    <property type="protein sequence ID" value="KYN50587.1"/>
    <property type="molecule type" value="Genomic_DNA"/>
</dbReference>
<proteinExistence type="predicted"/>
<evidence type="ECO:0000313" key="2">
    <source>
        <dbReference type="EMBL" id="KYN50587.1"/>
    </source>
</evidence>
<evidence type="ECO:0000256" key="1">
    <source>
        <dbReference type="SAM" id="MobiDB-lite"/>
    </source>
</evidence>